<name>A0ABR2GZV0_9EUKA</name>
<reference evidence="2 3" key="1">
    <citation type="submission" date="2024-04" db="EMBL/GenBank/DDBJ databases">
        <title>Tritrichomonas musculus Genome.</title>
        <authorList>
            <person name="Alves-Ferreira E."/>
            <person name="Grigg M."/>
            <person name="Lorenzi H."/>
            <person name="Galac M."/>
        </authorList>
    </citation>
    <scope>NUCLEOTIDE SEQUENCE [LARGE SCALE GENOMIC DNA]</scope>
    <source>
        <strain evidence="2 3">EAF2021</strain>
    </source>
</reference>
<gene>
    <name evidence="2" type="ORF">M9Y10_031823</name>
</gene>
<feature type="region of interest" description="Disordered" evidence="1">
    <location>
        <begin position="205"/>
        <end position="250"/>
    </location>
</feature>
<sequence>MKQYYFTPEDTIQDLKQHLQEEYKYKYDIDIYLQDDKKPLEDNENLSEDMELVFSSQKRRLKYQNTTFSVDDILQVSEVNQFIQQKFNQNNIFIFIKSLKEDSFVIADNNKRLFEYEQEMFIHQIIPSIEFSGYDIKIDEYQKISERNNLSFLKKTFLCSKMLINVNKLLIKRDREIVDEITNLKFLLEGMKLTIEINESNMNSIQVKTSPRKPQSNKVKHNALELINPTKSDTKTETEQSEDEGKDQYDDKCNEAYIKENFEKLAMANKHPAKKITNKQKKTKGALHYRISIFHLQ</sequence>
<comment type="caution">
    <text evidence="2">The sequence shown here is derived from an EMBL/GenBank/DDBJ whole genome shotgun (WGS) entry which is preliminary data.</text>
</comment>
<proteinExistence type="predicted"/>
<organism evidence="2 3">
    <name type="scientific">Tritrichomonas musculus</name>
    <dbReference type="NCBI Taxonomy" id="1915356"/>
    <lineage>
        <taxon>Eukaryota</taxon>
        <taxon>Metamonada</taxon>
        <taxon>Parabasalia</taxon>
        <taxon>Tritrichomonadida</taxon>
        <taxon>Tritrichomonadidae</taxon>
        <taxon>Tritrichomonas</taxon>
    </lineage>
</organism>
<protein>
    <recommendedName>
        <fullName evidence="4">PB1 domain-containing protein</fullName>
    </recommendedName>
</protein>
<evidence type="ECO:0008006" key="4">
    <source>
        <dbReference type="Google" id="ProtNLM"/>
    </source>
</evidence>
<evidence type="ECO:0000256" key="1">
    <source>
        <dbReference type="SAM" id="MobiDB-lite"/>
    </source>
</evidence>
<keyword evidence="3" id="KW-1185">Reference proteome</keyword>
<evidence type="ECO:0000313" key="3">
    <source>
        <dbReference type="Proteomes" id="UP001470230"/>
    </source>
</evidence>
<dbReference type="EMBL" id="JAPFFF010000051">
    <property type="protein sequence ID" value="KAK8839468.1"/>
    <property type="molecule type" value="Genomic_DNA"/>
</dbReference>
<feature type="compositionally biased region" description="Polar residues" evidence="1">
    <location>
        <begin position="205"/>
        <end position="217"/>
    </location>
</feature>
<dbReference type="Proteomes" id="UP001470230">
    <property type="component" value="Unassembled WGS sequence"/>
</dbReference>
<evidence type="ECO:0000313" key="2">
    <source>
        <dbReference type="EMBL" id="KAK8839468.1"/>
    </source>
</evidence>
<accession>A0ABR2GZV0</accession>